<dbReference type="Gene3D" id="1.10.760.10">
    <property type="entry name" value="Cytochrome c-like domain"/>
    <property type="match status" value="1"/>
</dbReference>
<keyword evidence="1 4" id="KW-0349">Heme</keyword>
<dbReference type="AlphaFoldDB" id="A0A517QLH7"/>
<dbReference type="InterPro" id="IPR016024">
    <property type="entry name" value="ARM-type_fold"/>
</dbReference>
<sequence length="873" mass="97274">MINPRYAALICFYVCMPGVLKAEEREVDIQILQPGVSLSMVAEHPLLATPTGIDVDEQGRIWVVATHTHFPPTDYVGPKQDEILVFTESRDEGQPPQRQVFYNSTVATMDLELGKEGWVYLAERGRILRIKDTDGDMVADVEEVIINLDSEADYPHNGLEGLAWHPSGDLVFGLGENFAQPWTLTGTDKSTVIGASKGGIFRCSPDGKNLRRIAYGFWNPFGICVRSDGEIFAAENDPGERPPCRVLHIIEAGDYGYERSYGREAHHPFVAWNGELAGTLPMIHPSGEAPCGILPLGRGLLVPSWADHKIDFLPLQPKGASYTSEPVTLLQGSRYFRPSCIASVPGGEGGTGQIRIWYFADWVDGRYESHGYGRVWKLEIDLDQADWTGPLDLEPVTPEAELASQLRSGHHQEDLKSLLKLAGSEDPFLARSALIALAQLSSKWTLKEVLSWPAEDRKQAVIALKLSKTDPGEWGREFLQDENSDVQFETLRWITTAEAKDFKKDVEQYMNRSNLNYRLFEAAIATFNILDGNGDAGIRNPELMLTRVNDADSDPRIRAFALRLLPTHSQSPPKDGNIARQNFPKGLTLALLKEMLEVDDETLSLEVVRTLCASASVSHEILSDIAAAPERSQTIRVEAITGLAPVAEQYLDLLVTLSTSDEKAIREEALRSLRAVQLSPEQIATLKQTATKHPESSDFIQSVLSPKELEQGRPKFTETQAWLDLLDSIEAPVDVDNGRRLFHHSKSAQCSNCHRHDGRGNVVGPDLSSVSQRKDRKWLLQSLLEPSRQMAPEYQPRIIVLKDGRTFTGIRLRSYTKEAIRDSNGHNRVFDRDEVEAMVDSDVSFMPSGIANTLTIRELRDLVAFLEAEIDQK</sequence>
<dbReference type="NCBIfam" id="TIGR02603">
    <property type="entry name" value="CxxCH_TIGR02603"/>
    <property type="match status" value="1"/>
</dbReference>
<dbReference type="OrthoDB" id="232040at2"/>
<dbReference type="PROSITE" id="PS51007">
    <property type="entry name" value="CYTC"/>
    <property type="match status" value="1"/>
</dbReference>
<proteinExistence type="predicted"/>
<dbReference type="Pfam" id="PF00034">
    <property type="entry name" value="Cytochrom_C"/>
    <property type="match status" value="1"/>
</dbReference>
<dbReference type="InterPro" id="IPR013428">
    <property type="entry name" value="Membrane-bound_put_N"/>
</dbReference>
<dbReference type="Gene3D" id="2.120.10.30">
    <property type="entry name" value="TolB, C-terminal domain"/>
    <property type="match status" value="1"/>
</dbReference>
<evidence type="ECO:0000256" key="3">
    <source>
        <dbReference type="ARBA" id="ARBA00023004"/>
    </source>
</evidence>
<dbReference type="PANTHER" id="PTHR33546:SF1">
    <property type="entry name" value="LARGE, MULTIFUNCTIONAL SECRETED PROTEIN"/>
    <property type="match status" value="1"/>
</dbReference>
<dbReference type="GO" id="GO:0009055">
    <property type="term" value="F:electron transfer activity"/>
    <property type="evidence" value="ECO:0007669"/>
    <property type="project" value="InterPro"/>
</dbReference>
<dbReference type="InterPro" id="IPR011041">
    <property type="entry name" value="Quinoprot_gluc/sorb_DH_b-prop"/>
</dbReference>
<dbReference type="SUPFAM" id="SSF48371">
    <property type="entry name" value="ARM repeat"/>
    <property type="match status" value="1"/>
</dbReference>
<feature type="domain" description="Cytochrome c" evidence="5">
    <location>
        <begin position="733"/>
        <end position="870"/>
    </location>
</feature>
<dbReference type="InterPro" id="IPR011989">
    <property type="entry name" value="ARM-like"/>
</dbReference>
<dbReference type="GO" id="GO:0046872">
    <property type="term" value="F:metal ion binding"/>
    <property type="evidence" value="ECO:0007669"/>
    <property type="project" value="UniProtKB-KW"/>
</dbReference>
<protein>
    <recommendedName>
        <fullName evidence="5">Cytochrome c domain-containing protein</fullName>
    </recommendedName>
</protein>
<dbReference type="PANTHER" id="PTHR33546">
    <property type="entry name" value="LARGE, MULTIFUNCTIONAL SECRETED PROTEIN-RELATED"/>
    <property type="match status" value="1"/>
</dbReference>
<evidence type="ECO:0000256" key="4">
    <source>
        <dbReference type="PROSITE-ProRule" id="PRU00433"/>
    </source>
</evidence>
<gene>
    <name evidence="6" type="ORF">Mal48_17380</name>
</gene>
<evidence type="ECO:0000256" key="2">
    <source>
        <dbReference type="ARBA" id="ARBA00022723"/>
    </source>
</evidence>
<dbReference type="Gene3D" id="1.25.10.10">
    <property type="entry name" value="Leucine-rich Repeat Variant"/>
    <property type="match status" value="1"/>
</dbReference>
<dbReference type="InterPro" id="IPR036909">
    <property type="entry name" value="Cyt_c-like_dom_sf"/>
</dbReference>
<dbReference type="InterPro" id="IPR011042">
    <property type="entry name" value="6-blade_b-propeller_TolB-like"/>
</dbReference>
<evidence type="ECO:0000259" key="5">
    <source>
        <dbReference type="PROSITE" id="PS51007"/>
    </source>
</evidence>
<evidence type="ECO:0000313" key="6">
    <source>
        <dbReference type="EMBL" id="QDT32492.1"/>
    </source>
</evidence>
<dbReference type="EMBL" id="CP036267">
    <property type="protein sequence ID" value="QDT32492.1"/>
    <property type="molecule type" value="Genomic_DNA"/>
</dbReference>
<accession>A0A517QLH7</accession>
<dbReference type="NCBIfam" id="TIGR02604">
    <property type="entry name" value="Piru_Ver_Nterm"/>
    <property type="match status" value="1"/>
</dbReference>
<keyword evidence="7" id="KW-1185">Reference proteome</keyword>
<dbReference type="RefSeq" id="WP_145197791.1">
    <property type="nucleotide sequence ID" value="NZ_CP036267.1"/>
</dbReference>
<dbReference type="InterPro" id="IPR055557">
    <property type="entry name" value="DUF7133"/>
</dbReference>
<reference evidence="6 7" key="1">
    <citation type="submission" date="2019-02" db="EMBL/GenBank/DDBJ databases">
        <title>Deep-cultivation of Planctomycetes and their phenomic and genomic characterization uncovers novel biology.</title>
        <authorList>
            <person name="Wiegand S."/>
            <person name="Jogler M."/>
            <person name="Boedeker C."/>
            <person name="Pinto D."/>
            <person name="Vollmers J."/>
            <person name="Rivas-Marin E."/>
            <person name="Kohn T."/>
            <person name="Peeters S.H."/>
            <person name="Heuer A."/>
            <person name="Rast P."/>
            <person name="Oberbeckmann S."/>
            <person name="Bunk B."/>
            <person name="Jeske O."/>
            <person name="Meyerdierks A."/>
            <person name="Storesund J.E."/>
            <person name="Kallscheuer N."/>
            <person name="Luecker S."/>
            <person name="Lage O.M."/>
            <person name="Pohl T."/>
            <person name="Merkel B.J."/>
            <person name="Hornburger P."/>
            <person name="Mueller R.-W."/>
            <person name="Bruemmer F."/>
            <person name="Labrenz M."/>
            <person name="Spormann A.M."/>
            <person name="Op den Camp H."/>
            <person name="Overmann J."/>
            <person name="Amann R."/>
            <person name="Jetten M.S.M."/>
            <person name="Mascher T."/>
            <person name="Medema M.H."/>
            <person name="Devos D.P."/>
            <person name="Kaster A.-K."/>
            <person name="Ovreas L."/>
            <person name="Rohde M."/>
            <person name="Galperin M.Y."/>
            <person name="Jogler C."/>
        </authorList>
    </citation>
    <scope>NUCLEOTIDE SEQUENCE [LARGE SCALE GENOMIC DNA]</scope>
    <source>
        <strain evidence="6 7">Mal48</strain>
    </source>
</reference>
<evidence type="ECO:0000313" key="7">
    <source>
        <dbReference type="Proteomes" id="UP000315724"/>
    </source>
</evidence>
<name>A0A517QLH7_9PLAN</name>
<dbReference type="SUPFAM" id="SSF50952">
    <property type="entry name" value="Soluble quinoprotein glucose dehydrogenase"/>
    <property type="match status" value="1"/>
</dbReference>
<dbReference type="Proteomes" id="UP000315724">
    <property type="component" value="Chromosome"/>
</dbReference>
<evidence type="ECO:0000256" key="1">
    <source>
        <dbReference type="ARBA" id="ARBA00022617"/>
    </source>
</evidence>
<keyword evidence="3 4" id="KW-0408">Iron</keyword>
<organism evidence="6 7">
    <name type="scientific">Thalassoglobus polymorphus</name>
    <dbReference type="NCBI Taxonomy" id="2527994"/>
    <lineage>
        <taxon>Bacteria</taxon>
        <taxon>Pseudomonadati</taxon>
        <taxon>Planctomycetota</taxon>
        <taxon>Planctomycetia</taxon>
        <taxon>Planctomycetales</taxon>
        <taxon>Planctomycetaceae</taxon>
        <taxon>Thalassoglobus</taxon>
    </lineage>
</organism>
<dbReference type="SUPFAM" id="SSF46626">
    <property type="entry name" value="Cytochrome c"/>
    <property type="match status" value="1"/>
</dbReference>
<dbReference type="Pfam" id="PF23500">
    <property type="entry name" value="DUF7133"/>
    <property type="match status" value="1"/>
</dbReference>
<dbReference type="KEGG" id="tpol:Mal48_17380"/>
<dbReference type="InterPro" id="IPR013427">
    <property type="entry name" value="Haem-bd_dom_put"/>
</dbReference>
<keyword evidence="2 4" id="KW-0479">Metal-binding</keyword>
<dbReference type="GO" id="GO:0020037">
    <property type="term" value="F:heme binding"/>
    <property type="evidence" value="ECO:0007669"/>
    <property type="project" value="InterPro"/>
</dbReference>
<dbReference type="InterPro" id="IPR009056">
    <property type="entry name" value="Cyt_c-like_dom"/>
</dbReference>